<dbReference type="STRING" id="1902579.BHV28_04470"/>
<evidence type="ECO:0000259" key="3">
    <source>
        <dbReference type="SMART" id="SM00062"/>
    </source>
</evidence>
<dbReference type="EMBL" id="CP017315">
    <property type="protein sequence ID" value="AQS41159.1"/>
    <property type="molecule type" value="Genomic_DNA"/>
</dbReference>
<dbReference type="KEGG" id="thd:BHV28_04470"/>
<evidence type="ECO:0000256" key="1">
    <source>
        <dbReference type="ARBA" id="ARBA00022729"/>
    </source>
</evidence>
<feature type="signal peptide" evidence="2">
    <location>
        <begin position="1"/>
        <end position="20"/>
    </location>
</feature>
<keyword evidence="1 2" id="KW-0732">Signal</keyword>
<evidence type="ECO:0000313" key="4">
    <source>
        <dbReference type="EMBL" id="AQS41159.1"/>
    </source>
</evidence>
<dbReference type="PANTHER" id="PTHR35936:SF19">
    <property type="entry name" value="AMINO-ACID-BINDING PROTEIN YXEM-RELATED"/>
    <property type="match status" value="1"/>
</dbReference>
<evidence type="ECO:0000313" key="5">
    <source>
        <dbReference type="Proteomes" id="UP000188912"/>
    </source>
</evidence>
<name>A0A1U9JTH0_9HYPH</name>
<dbReference type="Proteomes" id="UP000188912">
    <property type="component" value="Chromosome"/>
</dbReference>
<reference evidence="4 5" key="1">
    <citation type="journal article" date="2010" name="Science">
        <title>Genomic comparison of the ants Camponotus floridanus and Harpegnathos saltator.</title>
        <authorList>
            <person name="Bonasio R."/>
            <person name="Zhang G."/>
            <person name="Ye C."/>
            <person name="Mutti N.S."/>
            <person name="Fang X."/>
            <person name="Qin N."/>
            <person name="Donahue G."/>
            <person name="Yang P."/>
            <person name="Li Q."/>
            <person name="Li C."/>
            <person name="Zhang P."/>
            <person name="Huang Z."/>
            <person name="Berger S.L."/>
            <person name="Reinberg D."/>
            <person name="Wang J."/>
            <person name="Liebig J."/>
        </authorList>
    </citation>
    <scope>NUCLEOTIDE SEQUENCE [LARGE SCALE GENOMIC DNA]</scope>
    <source>
        <strain evidence="4 5">Hsal</strain>
    </source>
</reference>
<accession>A0A1U9JTH0</accession>
<reference evidence="4 5" key="2">
    <citation type="journal article" date="2016" name="Sci. Rep.">
        <title>The genome of Rhizobiales bacteria in predatory ants reveals urease gene functions but no genes for nitrogen fixation.</title>
        <authorList>
            <person name="Neuvonen M.M."/>
            <person name="Tamarit D."/>
            <person name="Naslund K."/>
            <person name="Liebig J."/>
            <person name="Feldhaar H."/>
            <person name="Moran N.A."/>
            <person name="Guy L."/>
            <person name="Andersson S.G."/>
        </authorList>
    </citation>
    <scope>NUCLEOTIDE SEQUENCE [LARGE SCALE GENOMIC DNA]</scope>
    <source>
        <strain evidence="4 5">Hsal</strain>
    </source>
</reference>
<organism evidence="4 5">
    <name type="scientific">Candidatus Tokpelaia hoelldobleri</name>
    <dbReference type="NCBI Taxonomy" id="1902579"/>
    <lineage>
        <taxon>Bacteria</taxon>
        <taxon>Pseudomonadati</taxon>
        <taxon>Pseudomonadota</taxon>
        <taxon>Alphaproteobacteria</taxon>
        <taxon>Hyphomicrobiales</taxon>
        <taxon>Candidatus Tokpelaia</taxon>
    </lineage>
</organism>
<evidence type="ECO:0000256" key="2">
    <source>
        <dbReference type="SAM" id="SignalP"/>
    </source>
</evidence>
<gene>
    <name evidence="4" type="primary">argT</name>
    <name evidence="4" type="ORF">BHV28_04470</name>
</gene>
<dbReference type="PANTHER" id="PTHR35936">
    <property type="entry name" value="MEMBRANE-BOUND LYTIC MUREIN TRANSGLYCOSYLASE F"/>
    <property type="match status" value="1"/>
</dbReference>
<keyword evidence="5" id="KW-1185">Reference proteome</keyword>
<feature type="domain" description="Solute-binding protein family 3/N-terminal" evidence="3">
    <location>
        <begin position="22"/>
        <end position="256"/>
    </location>
</feature>
<dbReference type="AlphaFoldDB" id="A0A1U9JTH0"/>
<dbReference type="SUPFAM" id="SSF53850">
    <property type="entry name" value="Periplasmic binding protein-like II"/>
    <property type="match status" value="1"/>
</dbReference>
<dbReference type="InterPro" id="IPR001638">
    <property type="entry name" value="Solute-binding_3/MltF_N"/>
</dbReference>
<dbReference type="SMART" id="SM00062">
    <property type="entry name" value="PBPb"/>
    <property type="match status" value="1"/>
</dbReference>
<dbReference type="Gene3D" id="3.40.190.10">
    <property type="entry name" value="Periplasmic binding protein-like II"/>
    <property type="match status" value="2"/>
</dbReference>
<protein>
    <submittedName>
        <fullName evidence="4">Lysine-arginine-ornithine-binding periplasmic protein ArgT</fullName>
    </submittedName>
</protein>
<proteinExistence type="predicted"/>
<sequence length="262" mass="28489">MKKLVLAAAAAFLMSATAQAETLRVATSGDFPPWTYIGANGDIVGFERDIVDTICKKIEAECTWSNQSFDSLLPSLQIGKFDLIISGISITDERKLQVDFSTPYADPPMSMAAAAGSPLAKVTTREELEKALEGKTIGVQSGTTHAAVAEKHFKNADIRIYERNEHIADDIAAGRLDAGLMEVSVWKGLLDARNDKVIATFGPMLSSADYAEFGQGAGIAMKKGRDALRRRVDAAITEMLDDNTITNLSNKYFGYDVSYRKH</sequence>
<feature type="chain" id="PRO_5012211409" evidence="2">
    <location>
        <begin position="21"/>
        <end position="262"/>
    </location>
</feature>
<dbReference type="Pfam" id="PF00497">
    <property type="entry name" value="SBP_bac_3"/>
    <property type="match status" value="1"/>
</dbReference>